<sequence>MSNDADAVIAALRTGHDHLAGLVSGFSDDDLARPSGASAWDISQVLSHLGSGAEIGAASLRAALDGEPAPGPDFNQTVWDRWNAMTRRERADGFLRASRSLTELYESLDPASREKLHVKLGFLPEPVDVATVARMRLSELTHHSWDVRVSFDEHATLAPEAAAALLHGAPDLLAWVGKPDALDGRNLVVKVTTSEPESVFALRLEAPVSVQFDVPESPDATLALPAEAWLRLVAGRLAPLHTPGTVATTGAVDLDLLRRVFPGY</sequence>
<evidence type="ECO:0000313" key="2">
    <source>
        <dbReference type="EMBL" id="GAA3621901.1"/>
    </source>
</evidence>
<keyword evidence="2" id="KW-0413">Isomerase</keyword>
<dbReference type="EMBL" id="BAABDQ010000066">
    <property type="protein sequence ID" value="GAA3621901.1"/>
    <property type="molecule type" value="Genomic_DNA"/>
</dbReference>
<organism evidence="2 3">
    <name type="scientific">Nonomuraea rosea</name>
    <dbReference type="NCBI Taxonomy" id="638574"/>
    <lineage>
        <taxon>Bacteria</taxon>
        <taxon>Bacillati</taxon>
        <taxon>Actinomycetota</taxon>
        <taxon>Actinomycetes</taxon>
        <taxon>Streptosporangiales</taxon>
        <taxon>Streptosporangiaceae</taxon>
        <taxon>Nonomuraea</taxon>
    </lineage>
</organism>
<dbReference type="GO" id="GO:0016853">
    <property type="term" value="F:isomerase activity"/>
    <property type="evidence" value="ECO:0007669"/>
    <property type="project" value="UniProtKB-KW"/>
</dbReference>
<dbReference type="NCBIfam" id="TIGR03083">
    <property type="entry name" value="maleylpyruvate isomerase family mycothiol-dependent enzyme"/>
    <property type="match status" value="1"/>
</dbReference>
<comment type="caution">
    <text evidence="2">The sequence shown here is derived from an EMBL/GenBank/DDBJ whole genome shotgun (WGS) entry which is preliminary data.</text>
</comment>
<keyword evidence="3" id="KW-1185">Reference proteome</keyword>
<dbReference type="Pfam" id="PF11716">
    <property type="entry name" value="MDMPI_N"/>
    <property type="match status" value="1"/>
</dbReference>
<gene>
    <name evidence="2" type="ORF">GCM10022419_129460</name>
</gene>
<dbReference type="InterPro" id="IPR034660">
    <property type="entry name" value="DinB/YfiT-like"/>
</dbReference>
<protein>
    <submittedName>
        <fullName evidence="2">Maleylpyruvate isomerase family mycothiol-dependent enzyme</fullName>
    </submittedName>
</protein>
<accession>A0ABP7A0P7</accession>
<dbReference type="InterPro" id="IPR017517">
    <property type="entry name" value="Maleyloyr_isom"/>
</dbReference>
<reference evidence="3" key="1">
    <citation type="journal article" date="2019" name="Int. J. Syst. Evol. Microbiol.">
        <title>The Global Catalogue of Microorganisms (GCM) 10K type strain sequencing project: providing services to taxonomists for standard genome sequencing and annotation.</title>
        <authorList>
            <consortium name="The Broad Institute Genomics Platform"/>
            <consortium name="The Broad Institute Genome Sequencing Center for Infectious Disease"/>
            <person name="Wu L."/>
            <person name="Ma J."/>
        </authorList>
    </citation>
    <scope>NUCLEOTIDE SEQUENCE [LARGE SCALE GENOMIC DNA]</scope>
    <source>
        <strain evidence="3">JCM 17326</strain>
    </source>
</reference>
<feature type="domain" description="Mycothiol-dependent maleylpyruvate isomerase metal-binding" evidence="1">
    <location>
        <begin position="12"/>
        <end position="148"/>
    </location>
</feature>
<evidence type="ECO:0000259" key="1">
    <source>
        <dbReference type="Pfam" id="PF11716"/>
    </source>
</evidence>
<dbReference type="SUPFAM" id="SSF109854">
    <property type="entry name" value="DinB/YfiT-like putative metalloenzymes"/>
    <property type="match status" value="1"/>
</dbReference>
<dbReference type="Gene3D" id="1.20.120.450">
    <property type="entry name" value="dinb family like domain"/>
    <property type="match status" value="1"/>
</dbReference>
<name>A0ABP7A0P7_9ACTN</name>
<proteinExistence type="predicted"/>
<evidence type="ECO:0000313" key="3">
    <source>
        <dbReference type="Proteomes" id="UP001500630"/>
    </source>
</evidence>
<dbReference type="Proteomes" id="UP001500630">
    <property type="component" value="Unassembled WGS sequence"/>
</dbReference>
<dbReference type="InterPro" id="IPR024344">
    <property type="entry name" value="MDMPI_metal-binding"/>
</dbReference>
<dbReference type="RefSeq" id="WP_345579445.1">
    <property type="nucleotide sequence ID" value="NZ_BAABDQ010000066.1"/>
</dbReference>